<dbReference type="SMART" id="SM00671">
    <property type="entry name" value="SEL1"/>
    <property type="match status" value="3"/>
</dbReference>
<gene>
    <name evidence="1" type="ORF">GNF77_16915</name>
</gene>
<evidence type="ECO:0000313" key="1">
    <source>
        <dbReference type="EMBL" id="MDZ5010545.1"/>
    </source>
</evidence>
<dbReference type="InterPro" id="IPR006597">
    <property type="entry name" value="Sel1-like"/>
</dbReference>
<dbReference type="Pfam" id="PF08238">
    <property type="entry name" value="Sel1"/>
    <property type="match status" value="2"/>
</dbReference>
<proteinExistence type="predicted"/>
<feature type="non-terminal residue" evidence="1">
    <location>
        <position position="147"/>
    </location>
</feature>
<accession>A0AAW9IKT5</accession>
<dbReference type="Proteomes" id="UP001292368">
    <property type="component" value="Unassembled WGS sequence"/>
</dbReference>
<dbReference type="Gene3D" id="1.25.40.10">
    <property type="entry name" value="Tetratricopeptide repeat domain"/>
    <property type="match status" value="1"/>
</dbReference>
<dbReference type="AlphaFoldDB" id="A0AAW9IKT5"/>
<evidence type="ECO:0000313" key="2">
    <source>
        <dbReference type="Proteomes" id="UP001292368"/>
    </source>
</evidence>
<name>A0AAW9IKT5_CLOPF</name>
<dbReference type="InterPro" id="IPR011990">
    <property type="entry name" value="TPR-like_helical_dom_sf"/>
</dbReference>
<protein>
    <submittedName>
        <fullName evidence="1">Sel1 repeat family protein</fullName>
    </submittedName>
</protein>
<reference evidence="1" key="1">
    <citation type="submission" date="2019-11" db="EMBL/GenBank/DDBJ databases">
        <title>Characterization of Clostridium perfringens isolates from swine manure treated agricultural soils.</title>
        <authorList>
            <person name="Wushke S.T."/>
        </authorList>
    </citation>
    <scope>NUCLEOTIDE SEQUENCE</scope>
    <source>
        <strain evidence="1">V2</strain>
    </source>
</reference>
<feature type="non-terminal residue" evidence="1">
    <location>
        <position position="1"/>
    </location>
</feature>
<comment type="caution">
    <text evidence="1">The sequence shown here is derived from an EMBL/GenBank/DDBJ whole genome shotgun (WGS) entry which is preliminary data.</text>
</comment>
<dbReference type="SUPFAM" id="SSF81901">
    <property type="entry name" value="HCP-like"/>
    <property type="match status" value="1"/>
</dbReference>
<dbReference type="EMBL" id="WNVM01000504">
    <property type="protein sequence ID" value="MDZ5010545.1"/>
    <property type="molecule type" value="Genomic_DNA"/>
</dbReference>
<sequence length="147" mass="16995">GNIALYYKVGKLYEEDNNFEMALLNYLKGHNNGDLKSTQRLGIIYYNGEGVEMDKKKALYYMKLATEGEDPHSLYVIGVAYLNENREKGLEYLKKAYRKGSHYAAEALASEYLLDLLNEKDINEEELLQYITKAMDNEVTEAIYYYG</sequence>
<organism evidence="1 2">
    <name type="scientific">Clostridium perfringens</name>
    <dbReference type="NCBI Taxonomy" id="1502"/>
    <lineage>
        <taxon>Bacteria</taxon>
        <taxon>Bacillati</taxon>
        <taxon>Bacillota</taxon>
        <taxon>Clostridia</taxon>
        <taxon>Eubacteriales</taxon>
        <taxon>Clostridiaceae</taxon>
        <taxon>Clostridium</taxon>
    </lineage>
</organism>